<dbReference type="OrthoDB" id="2014825at2759"/>
<evidence type="ECO:0000259" key="2">
    <source>
        <dbReference type="Pfam" id="PF19745"/>
    </source>
</evidence>
<keyword evidence="1" id="KW-0472">Membrane</keyword>
<dbReference type="Gene3D" id="3.40.50.11350">
    <property type="match status" value="1"/>
</dbReference>
<evidence type="ECO:0000256" key="1">
    <source>
        <dbReference type="SAM" id="Phobius"/>
    </source>
</evidence>
<keyword evidence="3" id="KW-0328">Glycosyltransferase</keyword>
<organism evidence="3 4">
    <name type="scientific">Folsomia candida</name>
    <name type="common">Springtail</name>
    <dbReference type="NCBI Taxonomy" id="158441"/>
    <lineage>
        <taxon>Eukaryota</taxon>
        <taxon>Metazoa</taxon>
        <taxon>Ecdysozoa</taxon>
        <taxon>Arthropoda</taxon>
        <taxon>Hexapoda</taxon>
        <taxon>Collembola</taxon>
        <taxon>Entomobryomorpha</taxon>
        <taxon>Isotomoidea</taxon>
        <taxon>Isotomidae</taxon>
        <taxon>Proisotominae</taxon>
        <taxon>Folsomia</taxon>
    </lineage>
</organism>
<feature type="transmembrane region" description="Helical" evidence="1">
    <location>
        <begin position="7"/>
        <end position="29"/>
    </location>
</feature>
<feature type="domain" description="Alpha-(1,6)-fucosyltransferase N- and catalytic" evidence="2">
    <location>
        <begin position="276"/>
        <end position="369"/>
    </location>
</feature>
<dbReference type="EMBL" id="LNIX01000027">
    <property type="protein sequence ID" value="OXA42197.1"/>
    <property type="molecule type" value="Genomic_DNA"/>
</dbReference>
<sequence length="435" mass="50280">MLKSRRARILTSVVILSIFYYLASFYGHWGKRHCLTFWNEHITPHMFSAWRLTCNLDEEKLESFLIRGKNIYRPLLNANKAKPTVELLSNLVTHQIDAIQQKPCDQPNFVCGHRDSCGLACQLHHRIGCLLISYVTSMPLIHTVESDNWLYSNKWSDAFIPMGSNCTPWKNTFRWDWLPDEKPLSKCHNVLLDHAGTAIPYPLTGGIPISPEFQYILDSVKDQIPDPFIWMIGQFAKHAMRLNQTLEQEIIRWKKEIGFYPEHGTIISGGGISLPRVAYISSDDTTVLYEARRRYPSWTIVGFESTLSESLTNRKHGLFEIVRDIVLLSQCEYIVCGLLSNVCRLLYEIQAVQDFRYDGPHLKSLDGTYSFLLQGRHTMARENMKVWTKNIDRAENQSFCNISPSHLFSFKMITIPGILWMQLQDQLLFRTKVAS</sequence>
<feature type="domain" description="Alpha-(1,6)-fucosyltransferase N- and catalytic" evidence="2">
    <location>
        <begin position="84"/>
        <end position="259"/>
    </location>
</feature>
<comment type="caution">
    <text evidence="3">The sequence shown here is derived from an EMBL/GenBank/DDBJ whole genome shotgun (WGS) entry which is preliminary data.</text>
</comment>
<dbReference type="PANTHER" id="PTHR13132:SF29">
    <property type="entry name" value="ALPHA-(1,6)-FUCOSYLTRANSFERASE"/>
    <property type="match status" value="1"/>
</dbReference>
<dbReference type="Proteomes" id="UP000198287">
    <property type="component" value="Unassembled WGS sequence"/>
</dbReference>
<evidence type="ECO:0000313" key="4">
    <source>
        <dbReference type="Proteomes" id="UP000198287"/>
    </source>
</evidence>
<name>A0A226DBU6_FOLCA</name>
<keyword evidence="3" id="KW-0808">Transferase</keyword>
<dbReference type="Pfam" id="PF19745">
    <property type="entry name" value="FUT8_N_cat"/>
    <property type="match status" value="2"/>
</dbReference>
<dbReference type="InterPro" id="IPR045573">
    <property type="entry name" value="Fut8_N_cat"/>
</dbReference>
<keyword evidence="1" id="KW-0812">Transmembrane</keyword>
<protein>
    <submittedName>
        <fullName evidence="3">Alpha-(1,6)-fucosyltransferase</fullName>
    </submittedName>
</protein>
<accession>A0A226DBU6</accession>
<dbReference type="GO" id="GO:0006487">
    <property type="term" value="P:protein N-linked glycosylation"/>
    <property type="evidence" value="ECO:0007669"/>
    <property type="project" value="TreeGrafter"/>
</dbReference>
<reference evidence="3 4" key="1">
    <citation type="submission" date="2015-12" db="EMBL/GenBank/DDBJ databases">
        <title>The genome of Folsomia candida.</title>
        <authorList>
            <person name="Faddeeva A."/>
            <person name="Derks M.F."/>
            <person name="Anvar Y."/>
            <person name="Smit S."/>
            <person name="Van Straalen N."/>
            <person name="Roelofs D."/>
        </authorList>
    </citation>
    <scope>NUCLEOTIDE SEQUENCE [LARGE SCALE GENOMIC DNA]</scope>
    <source>
        <strain evidence="3 4">VU population</strain>
        <tissue evidence="3">Whole body</tissue>
    </source>
</reference>
<keyword evidence="4" id="KW-1185">Reference proteome</keyword>
<keyword evidence="1" id="KW-1133">Transmembrane helix</keyword>
<gene>
    <name evidence="3" type="ORF">Fcan01_23028</name>
</gene>
<dbReference type="GO" id="GO:0046921">
    <property type="term" value="F:alpha-(1-&gt;6)-fucosyltransferase activity"/>
    <property type="evidence" value="ECO:0007669"/>
    <property type="project" value="TreeGrafter"/>
</dbReference>
<dbReference type="PANTHER" id="PTHR13132">
    <property type="entry name" value="ALPHA- 1,6 -FUCOSYLTRANSFERASE"/>
    <property type="match status" value="1"/>
</dbReference>
<proteinExistence type="predicted"/>
<dbReference type="AlphaFoldDB" id="A0A226DBU6"/>
<evidence type="ECO:0000313" key="3">
    <source>
        <dbReference type="EMBL" id="OXA42197.1"/>
    </source>
</evidence>